<accession>A0A814EWE5</accession>
<comment type="caution">
    <text evidence="2">The sequence shown here is derived from an EMBL/GenBank/DDBJ whole genome shotgun (WGS) entry which is preliminary data.</text>
</comment>
<dbReference type="Proteomes" id="UP000663864">
    <property type="component" value="Unassembled WGS sequence"/>
</dbReference>
<feature type="transmembrane region" description="Helical" evidence="1">
    <location>
        <begin position="217"/>
        <end position="238"/>
    </location>
</feature>
<sequence length="365" mass="43823">MQFNQSIFSIQSWSLYDYQFIDFIQNQTISCPIKSKWLHFEEYLFTSIGLIITLMITFKIHLTEIRFQDYYALFRCHIMNISLSCLFLITFLFNIHSNENTCKYEQIFIQYSSIILLTNIFLISLFRMFNKFLEKKFRFILFFFIINLIIQTLITIIWLFIINKKHIYYHRRICFHHIQIDLCLHAQQPLILSTIYFPIIFILTAFNVYYFTKPFAIAQLLESIISSIGLLMSGSMWYMDLFFSNHPQMPYRYVAYVFLLTYMLPRVKEVWISELERSRITVEEIKPLLHDEVQFHNENCTIHFNNDDDNYDEETNISIHQKDLSQQSSINNQTIQPIIRTIDMSPGEIFSTMLDKYNTKPGGYL</sequence>
<keyword evidence="1" id="KW-1133">Transmembrane helix</keyword>
<reference evidence="2" key="1">
    <citation type="submission" date="2021-02" db="EMBL/GenBank/DDBJ databases">
        <authorList>
            <person name="Nowell W R."/>
        </authorList>
    </citation>
    <scope>NUCLEOTIDE SEQUENCE</scope>
</reference>
<feature type="transmembrane region" description="Helical" evidence="1">
    <location>
        <begin position="190"/>
        <end position="210"/>
    </location>
</feature>
<organism evidence="2 3">
    <name type="scientific">Rotaria sordida</name>
    <dbReference type="NCBI Taxonomy" id="392033"/>
    <lineage>
        <taxon>Eukaryota</taxon>
        <taxon>Metazoa</taxon>
        <taxon>Spiralia</taxon>
        <taxon>Gnathifera</taxon>
        <taxon>Rotifera</taxon>
        <taxon>Eurotatoria</taxon>
        <taxon>Bdelloidea</taxon>
        <taxon>Philodinida</taxon>
        <taxon>Philodinidae</taxon>
        <taxon>Rotaria</taxon>
    </lineage>
</organism>
<protein>
    <recommendedName>
        <fullName evidence="4">Transmembrane protein</fullName>
    </recommendedName>
</protein>
<dbReference type="EMBL" id="CAJNOT010000425">
    <property type="protein sequence ID" value="CAF0977758.1"/>
    <property type="molecule type" value="Genomic_DNA"/>
</dbReference>
<name>A0A814EWE5_9BILA</name>
<keyword evidence="1" id="KW-0472">Membrane</keyword>
<evidence type="ECO:0008006" key="4">
    <source>
        <dbReference type="Google" id="ProtNLM"/>
    </source>
</evidence>
<keyword evidence="1" id="KW-0812">Transmembrane</keyword>
<feature type="transmembrane region" description="Helical" evidence="1">
    <location>
        <begin position="43"/>
        <end position="60"/>
    </location>
</feature>
<evidence type="ECO:0000313" key="2">
    <source>
        <dbReference type="EMBL" id="CAF0977758.1"/>
    </source>
</evidence>
<feature type="transmembrane region" description="Helical" evidence="1">
    <location>
        <begin position="139"/>
        <end position="161"/>
    </location>
</feature>
<feature type="transmembrane region" description="Helical" evidence="1">
    <location>
        <begin position="72"/>
        <end position="95"/>
    </location>
</feature>
<dbReference type="AlphaFoldDB" id="A0A814EWE5"/>
<feature type="transmembrane region" description="Helical" evidence="1">
    <location>
        <begin position="107"/>
        <end position="127"/>
    </location>
</feature>
<evidence type="ECO:0000256" key="1">
    <source>
        <dbReference type="SAM" id="Phobius"/>
    </source>
</evidence>
<proteinExistence type="predicted"/>
<gene>
    <name evidence="2" type="ORF">ZHD862_LOCUS11341</name>
</gene>
<evidence type="ECO:0000313" key="3">
    <source>
        <dbReference type="Proteomes" id="UP000663864"/>
    </source>
</evidence>